<dbReference type="EMBL" id="LGFT01000007">
    <property type="protein sequence ID" value="KUK45213.1"/>
    <property type="molecule type" value="Genomic_DNA"/>
</dbReference>
<dbReference type="SMART" id="SM00729">
    <property type="entry name" value="Elp3"/>
    <property type="match status" value="1"/>
</dbReference>
<dbReference type="Pfam" id="PF04055">
    <property type="entry name" value="Radical_SAM"/>
    <property type="match status" value="1"/>
</dbReference>
<dbReference type="InterPro" id="IPR007197">
    <property type="entry name" value="rSAM"/>
</dbReference>
<dbReference type="PANTHER" id="PTHR11228">
    <property type="entry name" value="RADICAL SAM DOMAIN PROTEIN"/>
    <property type="match status" value="1"/>
</dbReference>
<evidence type="ECO:0000313" key="7">
    <source>
        <dbReference type="EMBL" id="KUK97518.1"/>
    </source>
</evidence>
<dbReference type="GO" id="GO:0006783">
    <property type="term" value="P:heme biosynthetic process"/>
    <property type="evidence" value="ECO:0007669"/>
    <property type="project" value="TreeGrafter"/>
</dbReference>
<evidence type="ECO:0000256" key="3">
    <source>
        <dbReference type="ARBA" id="ARBA00023004"/>
    </source>
</evidence>
<dbReference type="SFLD" id="SFLDG01386">
    <property type="entry name" value="main_SPASM_domain-containing"/>
    <property type="match status" value="1"/>
</dbReference>
<protein>
    <submittedName>
        <fullName evidence="7">Radical SAM domain protein</fullName>
    </submittedName>
</protein>
<dbReference type="Gene3D" id="3.20.20.70">
    <property type="entry name" value="Aldolase class I"/>
    <property type="match status" value="1"/>
</dbReference>
<name>A0A101ILX8_9EURY</name>
<dbReference type="InterPro" id="IPR006638">
    <property type="entry name" value="Elp3/MiaA/NifB-like_rSAM"/>
</dbReference>
<evidence type="ECO:0000259" key="5">
    <source>
        <dbReference type="PROSITE" id="PS51918"/>
    </source>
</evidence>
<dbReference type="PATRIC" id="fig|301375.6.peg.1916"/>
<evidence type="ECO:0000256" key="1">
    <source>
        <dbReference type="ARBA" id="ARBA00022691"/>
    </source>
</evidence>
<dbReference type="PANTHER" id="PTHR11228:SF7">
    <property type="entry name" value="PQQA PEPTIDE CYCLASE"/>
    <property type="match status" value="1"/>
</dbReference>
<dbReference type="SFLD" id="SFLDG01067">
    <property type="entry name" value="SPASM/twitch_domain_containing"/>
    <property type="match status" value="1"/>
</dbReference>
<dbReference type="Pfam" id="PF13186">
    <property type="entry name" value="SPASM"/>
    <property type="match status" value="1"/>
</dbReference>
<dbReference type="CDD" id="cd01335">
    <property type="entry name" value="Radical_SAM"/>
    <property type="match status" value="1"/>
</dbReference>
<dbReference type="GO" id="GO:0051536">
    <property type="term" value="F:iron-sulfur cluster binding"/>
    <property type="evidence" value="ECO:0007669"/>
    <property type="project" value="UniProtKB-KW"/>
</dbReference>
<evidence type="ECO:0000313" key="9">
    <source>
        <dbReference type="Proteomes" id="UP000057043"/>
    </source>
</evidence>
<dbReference type="EMBL" id="LGHB01000002">
    <property type="protein sequence ID" value="KUK97518.1"/>
    <property type="molecule type" value="Genomic_DNA"/>
</dbReference>
<sequence length="383" mass="42564">MQVAEKPLLKIEAETEGGKIYFRATGPLSRVAGPAIRKINEIFASEKPIRSGPDQIIFSTWIPPAPSPAFDRMISAQVAALTRRRIPDQVSIAIIRACPNNCLHCSAPSRKGEILSSEDIKRVIDEGLDLGSYLISFDGGEPMTRRDLPDLVAQVDGRAVSTSFTSGYGLTEELVQSLKRAGLYAVRVSIDSPHPKEHDRFRGREGAFSDALSGIKNALAGGLMTDLFMVASPMNIDDLEDAYNLAAELSVHELSLYEIVAVGRWSTHLDEVLSKGDIDRLSRFHEEKNRLPEGPRVSAFPRLLGPEMFGCFAGRRWLHIEASGDVLPCAYMPISFGNVREKSLKEIWRDMGRDRWMKGKPAGCMMKDEKFRQAHSSIFEMEE</sequence>
<dbReference type="InterPro" id="IPR050377">
    <property type="entry name" value="Radical_SAM_PqqE_MftC-like"/>
</dbReference>
<keyword evidence="1" id="KW-0949">S-adenosyl-L-methionine</keyword>
<dbReference type="Proteomes" id="UP000057043">
    <property type="component" value="Unassembled WGS sequence"/>
</dbReference>
<dbReference type="GO" id="GO:0046872">
    <property type="term" value="F:metal ion binding"/>
    <property type="evidence" value="ECO:0007669"/>
    <property type="project" value="UniProtKB-KW"/>
</dbReference>
<gene>
    <name evidence="6" type="ORF">XD72_0462</name>
    <name evidence="7" type="ORF">XE07_0348</name>
</gene>
<organism evidence="7 8">
    <name type="scientific">Methanothrix harundinacea</name>
    <dbReference type="NCBI Taxonomy" id="301375"/>
    <lineage>
        <taxon>Archaea</taxon>
        <taxon>Methanobacteriati</taxon>
        <taxon>Methanobacteriota</taxon>
        <taxon>Stenosarchaea group</taxon>
        <taxon>Methanomicrobia</taxon>
        <taxon>Methanotrichales</taxon>
        <taxon>Methanotrichaceae</taxon>
        <taxon>Methanothrix</taxon>
    </lineage>
</organism>
<dbReference type="GO" id="GO:0003824">
    <property type="term" value="F:catalytic activity"/>
    <property type="evidence" value="ECO:0007669"/>
    <property type="project" value="InterPro"/>
</dbReference>
<keyword evidence="2" id="KW-0479">Metal-binding</keyword>
<evidence type="ECO:0000313" key="6">
    <source>
        <dbReference type="EMBL" id="KUK45213.1"/>
    </source>
</evidence>
<comment type="caution">
    <text evidence="7">The sequence shown here is derived from an EMBL/GenBank/DDBJ whole genome shotgun (WGS) entry which is preliminary data.</text>
</comment>
<dbReference type="CDD" id="cd21128">
    <property type="entry name" value="SPASM_rSAM"/>
    <property type="match status" value="1"/>
</dbReference>
<evidence type="ECO:0000256" key="4">
    <source>
        <dbReference type="ARBA" id="ARBA00023014"/>
    </source>
</evidence>
<dbReference type="PROSITE" id="PS51918">
    <property type="entry name" value="RADICAL_SAM"/>
    <property type="match status" value="1"/>
</dbReference>
<dbReference type="Proteomes" id="UP000053961">
    <property type="component" value="Unassembled WGS sequence"/>
</dbReference>
<accession>A0A101ILX8</accession>
<proteinExistence type="predicted"/>
<evidence type="ECO:0000256" key="2">
    <source>
        <dbReference type="ARBA" id="ARBA00022723"/>
    </source>
</evidence>
<dbReference type="SUPFAM" id="SSF102114">
    <property type="entry name" value="Radical SAM enzymes"/>
    <property type="match status" value="1"/>
</dbReference>
<reference evidence="8 9" key="2">
    <citation type="journal article" date="2015" name="MBio">
        <title>Genome-Resolved Metagenomic Analysis Reveals Roles for Candidate Phyla and Other Microbial Community Members in Biogeochemical Transformations in Oil Reservoirs.</title>
        <authorList>
            <person name="Hu P."/>
            <person name="Tom L."/>
            <person name="Singh A."/>
            <person name="Thomas B.C."/>
            <person name="Baker B.J."/>
            <person name="Piceno Y.M."/>
            <person name="Andersen G.L."/>
            <person name="Banfield J.F."/>
        </authorList>
    </citation>
    <scope>NUCLEOTIDE SEQUENCE [LARGE SCALE GENOMIC DNA]</scope>
    <source>
        <strain evidence="6">57_489</strain>
    </source>
</reference>
<dbReference type="AlphaFoldDB" id="A0A101ILX8"/>
<feature type="domain" description="Radical SAM core" evidence="5">
    <location>
        <begin position="84"/>
        <end position="296"/>
    </location>
</feature>
<keyword evidence="4" id="KW-0411">Iron-sulfur</keyword>
<keyword evidence="3" id="KW-0408">Iron</keyword>
<dbReference type="InterPro" id="IPR013785">
    <property type="entry name" value="Aldolase_TIM"/>
</dbReference>
<dbReference type="InterPro" id="IPR058240">
    <property type="entry name" value="rSAM_sf"/>
</dbReference>
<dbReference type="InterPro" id="IPR023885">
    <property type="entry name" value="4Fe4S-binding_SPASM_dom"/>
</dbReference>
<evidence type="ECO:0000313" key="8">
    <source>
        <dbReference type="Proteomes" id="UP000053961"/>
    </source>
</evidence>
<reference evidence="7" key="1">
    <citation type="journal article" date="2015" name="MBio">
        <title>Genome-resolved metagenomic analysis reveals roles for candidate phyla and other microbial community members in biogeochemical transformations in oil reservoirs.</title>
        <authorList>
            <person name="Hu P."/>
            <person name="Tom L."/>
            <person name="Singh A."/>
            <person name="Thomas B.C."/>
            <person name="Baker B.J."/>
            <person name="Piceno Y.M."/>
            <person name="Andersen G.L."/>
            <person name="Banfield J.F."/>
        </authorList>
    </citation>
    <scope>NUCLEOTIDE SEQUENCE [LARGE SCALE GENOMIC DNA]</scope>
    <source>
        <strain evidence="7">56_747</strain>
    </source>
</reference>
<dbReference type="SFLD" id="SFLDS00029">
    <property type="entry name" value="Radical_SAM"/>
    <property type="match status" value="1"/>
</dbReference>